<dbReference type="Pfam" id="PF09484">
    <property type="entry name" value="Cas_TM1802"/>
    <property type="match status" value="1"/>
</dbReference>
<dbReference type="EMBL" id="AP011528">
    <property type="protein sequence ID" value="BAP63126.1"/>
    <property type="molecule type" value="Genomic_DNA"/>
</dbReference>
<evidence type="ECO:0000313" key="2">
    <source>
        <dbReference type="Proteomes" id="UP000263689"/>
    </source>
</evidence>
<organism evidence="1 2">
    <name type="scientific">Methanococcus maripaludis OS7</name>
    <dbReference type="NCBI Taxonomy" id="637915"/>
    <lineage>
        <taxon>Archaea</taxon>
        <taxon>Methanobacteriati</taxon>
        <taxon>Methanobacteriota</taxon>
        <taxon>Methanomada group</taxon>
        <taxon>Methanococci</taxon>
        <taxon>Methanococcales</taxon>
        <taxon>Methanococcaceae</taxon>
        <taxon>Methanococcus</taxon>
    </lineage>
</organism>
<dbReference type="InterPro" id="IPR013420">
    <property type="entry name" value="CRISPR-assoc_prot_Cas8b/Csh1_C"/>
</dbReference>
<dbReference type="RefSeq" id="WP_119720973.1">
    <property type="nucleotide sequence ID" value="NZ_AP011528.1"/>
</dbReference>
<evidence type="ECO:0000313" key="1">
    <source>
        <dbReference type="EMBL" id="BAP63126.1"/>
    </source>
</evidence>
<dbReference type="Proteomes" id="UP000263689">
    <property type="component" value="Chromosome"/>
</dbReference>
<dbReference type="AlphaFoldDB" id="A0A2Z5PMG2"/>
<name>A0A2Z5PMG2_METMI</name>
<dbReference type="GeneID" id="37875524"/>
<dbReference type="NCBIfam" id="TIGR02591">
    <property type="entry name" value="cas_Csh1"/>
    <property type="match status" value="1"/>
</dbReference>
<dbReference type="InterPro" id="IPR013389">
    <property type="entry name" value="CRISPR-assoc_prot_Cas8b"/>
</dbReference>
<protein>
    <submittedName>
        <fullName evidence="1">CRISPR-associated protein Csh1</fullName>
    </submittedName>
</protein>
<proteinExistence type="predicted"/>
<dbReference type="NCBIfam" id="TIGR02556">
    <property type="entry name" value="cas_TM1802"/>
    <property type="match status" value="1"/>
</dbReference>
<dbReference type="KEGG" id="mmao:MMOS7_10400"/>
<sequence>MIDIISNIGKFSRTHHGEKELIDIWQKPEKEFDSILEVSIDTKNNVVNVIAKEFNKGVFRDSLFYQQGNGHVGALTKIEKFKEDSKLIQKINKKIESSLNFLEITPKLVNEISEKVFEKVRIAPSKSYIVSFLKDGKKPIDLYLDKFNNEIESTYLNKTKLIKECHLCGKTDIIYDTAIYNCYTMDKEIYFNTDGPDSNSFGICKECLLNLLQGRDYTRDYLSSYWADSEVMILPHNYDNDMDEIFKNEKLSSTHSESKLIDKLRLSEEELFEDLGRLNEPVDIVFFEDPKTSSEWKITYHIRGVLPSRFKLISDLEKKYSSEKYNFRLRNILNILAGGSSSNESKRLLNTIFHGKKYSRNLFFNKILRNYQKNHFSSGKKISDTLFMNNVHAIYNFLADCGCLTNGWKFKIKNSNGGYEMAEYASIDEFFEKNNEFFDTDQKKAWFLIGNVYSSMIYYSKKYHSSNGSMNESYLEKNFFFGKKYDYKTFIYFVNKCSDLIIKYKSGGSLKSDFFLNAAITQAREYIGNGKDPLPADEAKYIFFWGMQQRIGKKEKNEDTLTNEGEQ</sequence>
<accession>A0A2Z5PMG2</accession>
<gene>
    <name evidence="1" type="ORF">MMOS7_10400</name>
</gene>
<reference evidence="1 2" key="1">
    <citation type="submission" date="2009-06" db="EMBL/GenBank/DDBJ databases">
        <title>Molecular Evidence for Microbiologically Influenced Corrosion from genome of Methanogen.</title>
        <authorList>
            <person name="Ito N."/>
            <person name="Tsurumaru H."/>
            <person name="Shimizu A."/>
            <person name="Harada T."/>
            <person name="Hosoyama A."/>
            <person name="Horikawa H."/>
            <person name="Wakai S."/>
            <person name="Sasaki K."/>
            <person name="Nishijima K."/>
            <person name="Ataku H."/>
            <person name="Yamazaki J."/>
            <person name="Mise M."/>
            <person name="Yamazaki S."/>
            <person name="Tanikawa S."/>
            <person name="Harayama S."/>
            <person name="Fujita N."/>
        </authorList>
    </citation>
    <scope>NUCLEOTIDE SEQUENCE [LARGE SCALE GENOMIC DNA]</scope>
    <source>
        <strain evidence="2">OS7 ( NBRC 103642)</strain>
    </source>
</reference>